<accession>A0A443HVY2</accession>
<feature type="transmembrane region" description="Helical" evidence="8">
    <location>
        <begin position="61"/>
        <end position="79"/>
    </location>
</feature>
<feature type="compositionally biased region" description="Basic and acidic residues" evidence="7">
    <location>
        <begin position="517"/>
        <end position="527"/>
    </location>
</feature>
<evidence type="ECO:0000256" key="4">
    <source>
        <dbReference type="ARBA" id="ARBA00022692"/>
    </source>
</evidence>
<evidence type="ECO:0000256" key="1">
    <source>
        <dbReference type="ARBA" id="ARBA00004127"/>
    </source>
</evidence>
<keyword evidence="6 8" id="KW-0472">Membrane</keyword>
<feature type="compositionally biased region" description="Basic and acidic residues" evidence="7">
    <location>
        <begin position="561"/>
        <end position="581"/>
    </location>
</feature>
<dbReference type="FunFam" id="1.20.1720.10:FF:000013">
    <property type="entry name" value="Related to multidrug resistance proteins"/>
    <property type="match status" value="1"/>
</dbReference>
<dbReference type="InterPro" id="IPR011701">
    <property type="entry name" value="MFS"/>
</dbReference>
<feature type="transmembrane region" description="Helical" evidence="8">
    <location>
        <begin position="352"/>
        <end position="370"/>
    </location>
</feature>
<evidence type="ECO:0000313" key="11">
    <source>
        <dbReference type="Proteomes" id="UP000283841"/>
    </source>
</evidence>
<feature type="transmembrane region" description="Helical" evidence="8">
    <location>
        <begin position="149"/>
        <end position="173"/>
    </location>
</feature>
<dbReference type="GeneID" id="39601434"/>
<feature type="transmembrane region" description="Helical" evidence="8">
    <location>
        <begin position="318"/>
        <end position="340"/>
    </location>
</feature>
<feature type="transmembrane region" description="Helical" evidence="8">
    <location>
        <begin position="247"/>
        <end position="265"/>
    </location>
</feature>
<sequence length="581" mass="62701">MKRQQAAERALHDQTNILPRGKLLVVFAGLASSLLICFIDQNGIGVTLPTIGRDLHAENSISWAGTSSLIANTMFTVLYGRLSDIFGRKVVFLLALGLLCFADLLCGLSQSAAMFYIFRGIAGIAGGGVTSLAMIIVSDIVTLKDRGKYQGILGSCVGTGNVIGPFIAAAFVMKSTWRGFFWMISPLAAISAVIAFFLLPNNMRKDSLKKSVRRIDFYGVITSSIGIIFLLIPISGGGSYFEWNSPLVISMLTIGGCSLIAFLLIEWKVAALPMTPISLFRNKVVSALLFQSFLLGAAYQSYLYYLPLYFQNARQWSAIESAAMTVPMVACQSITSILTGQYISRRQRYGEVIWTGFGVWTLGTGLTLLFTRTTSKAVICVILALVGVGVGNTFQPTLVAVQAHCTKSQRAVAISNRNFFRCLGGACGLAVSAAVLQATLRAHLPPGYESLARATYSVPSKSSVPPEDWERLLDAYMHASHSVFILQVPLVGACLLACIIIRDRGLERPKDPAEIEAEMEAKRKQEAAETSGAIVEDQGQEGPEADLEAGEGNEAISSSEDQSRVPSKELSRNAADPEKFA</sequence>
<evidence type="ECO:0000259" key="9">
    <source>
        <dbReference type="PROSITE" id="PS50850"/>
    </source>
</evidence>
<keyword evidence="5 8" id="KW-1133">Transmembrane helix</keyword>
<dbReference type="EMBL" id="RCNU01000005">
    <property type="protein sequence ID" value="RWQ95894.1"/>
    <property type="molecule type" value="Genomic_DNA"/>
</dbReference>
<protein>
    <submittedName>
        <fullName evidence="10">Major facilitator superfamily domain-containing protein</fullName>
    </submittedName>
</protein>
<dbReference type="InterPro" id="IPR020846">
    <property type="entry name" value="MFS_dom"/>
</dbReference>
<dbReference type="PANTHER" id="PTHR23501">
    <property type="entry name" value="MAJOR FACILITATOR SUPERFAMILY"/>
    <property type="match status" value="1"/>
</dbReference>
<comment type="subcellular location">
    <subcellularLocation>
        <location evidence="1">Endomembrane system</location>
        <topology evidence="1">Multi-pass membrane protein</topology>
    </subcellularLocation>
</comment>
<feature type="region of interest" description="Disordered" evidence="7">
    <location>
        <begin position="517"/>
        <end position="581"/>
    </location>
</feature>
<keyword evidence="3" id="KW-0813">Transport</keyword>
<dbReference type="FunFam" id="1.20.1250.20:FF:000436">
    <property type="entry name" value="MFS transporter, putative"/>
    <property type="match status" value="1"/>
</dbReference>
<feature type="transmembrane region" description="Helical" evidence="8">
    <location>
        <begin position="179"/>
        <end position="199"/>
    </location>
</feature>
<name>A0A443HVY2_BYSSP</name>
<feature type="transmembrane region" description="Helical" evidence="8">
    <location>
        <begin position="479"/>
        <end position="501"/>
    </location>
</feature>
<dbReference type="Pfam" id="PF07690">
    <property type="entry name" value="MFS_1"/>
    <property type="match status" value="1"/>
</dbReference>
<evidence type="ECO:0000313" key="10">
    <source>
        <dbReference type="EMBL" id="RWQ95894.1"/>
    </source>
</evidence>
<feature type="transmembrane region" description="Helical" evidence="8">
    <location>
        <begin position="285"/>
        <end position="306"/>
    </location>
</feature>
<evidence type="ECO:0000256" key="3">
    <source>
        <dbReference type="ARBA" id="ARBA00022448"/>
    </source>
</evidence>
<dbReference type="PROSITE" id="PS50850">
    <property type="entry name" value="MFS"/>
    <property type="match status" value="1"/>
</dbReference>
<feature type="transmembrane region" description="Helical" evidence="8">
    <location>
        <begin position="21"/>
        <end position="41"/>
    </location>
</feature>
<dbReference type="PANTHER" id="PTHR23501:SF78">
    <property type="entry name" value="MAJOR FACILITATOR SUPERFAMILY (MFS) PROFILE DOMAIN-CONTAINING PROTEIN-RELATED"/>
    <property type="match status" value="1"/>
</dbReference>
<keyword evidence="4 8" id="KW-0812">Transmembrane</keyword>
<evidence type="ECO:0000256" key="6">
    <source>
        <dbReference type="ARBA" id="ARBA00023136"/>
    </source>
</evidence>
<dbReference type="VEuPathDB" id="FungiDB:C8Q69DRAFT_491880"/>
<dbReference type="RefSeq" id="XP_028485539.1">
    <property type="nucleotide sequence ID" value="XM_028632157.1"/>
</dbReference>
<feature type="transmembrane region" description="Helical" evidence="8">
    <location>
        <begin position="91"/>
        <end position="110"/>
    </location>
</feature>
<feature type="transmembrane region" description="Helical" evidence="8">
    <location>
        <begin position="116"/>
        <end position="137"/>
    </location>
</feature>
<proteinExistence type="inferred from homology"/>
<feature type="transmembrane region" description="Helical" evidence="8">
    <location>
        <begin position="220"/>
        <end position="241"/>
    </location>
</feature>
<evidence type="ECO:0000256" key="5">
    <source>
        <dbReference type="ARBA" id="ARBA00022989"/>
    </source>
</evidence>
<feature type="domain" description="Major facilitator superfamily (MFS) profile" evidence="9">
    <location>
        <begin position="26"/>
        <end position="505"/>
    </location>
</feature>
<comment type="similarity">
    <text evidence="2">Belongs to the major facilitator superfamily.</text>
</comment>
<keyword evidence="11" id="KW-1185">Reference proteome</keyword>
<reference evidence="10 11" key="1">
    <citation type="journal article" date="2018" name="Front. Microbiol.">
        <title>Genomic and genetic insights into a cosmopolitan fungus, Paecilomyces variotii (Eurotiales).</title>
        <authorList>
            <person name="Urquhart A.S."/>
            <person name="Mondo S.J."/>
            <person name="Makela M.R."/>
            <person name="Hane J.K."/>
            <person name="Wiebenga A."/>
            <person name="He G."/>
            <person name="Mihaltcheva S."/>
            <person name="Pangilinan J."/>
            <person name="Lipzen A."/>
            <person name="Barry K."/>
            <person name="de Vries R.P."/>
            <person name="Grigoriev I.V."/>
            <person name="Idnurm A."/>
        </authorList>
    </citation>
    <scope>NUCLEOTIDE SEQUENCE [LARGE SCALE GENOMIC DNA]</scope>
    <source>
        <strain evidence="10 11">CBS 101075</strain>
    </source>
</reference>
<dbReference type="GO" id="GO:0012505">
    <property type="term" value="C:endomembrane system"/>
    <property type="evidence" value="ECO:0007669"/>
    <property type="project" value="UniProtKB-SubCell"/>
</dbReference>
<gene>
    <name evidence="10" type="ORF">C8Q69DRAFT_491880</name>
</gene>
<evidence type="ECO:0000256" key="8">
    <source>
        <dbReference type="SAM" id="Phobius"/>
    </source>
</evidence>
<feature type="transmembrane region" description="Helical" evidence="8">
    <location>
        <begin position="422"/>
        <end position="440"/>
    </location>
</feature>
<dbReference type="GO" id="GO:0046943">
    <property type="term" value="F:carboxylic acid transmembrane transporter activity"/>
    <property type="evidence" value="ECO:0007669"/>
    <property type="project" value="UniProtKB-ARBA"/>
</dbReference>
<dbReference type="Proteomes" id="UP000283841">
    <property type="component" value="Unassembled WGS sequence"/>
</dbReference>
<evidence type="ECO:0000256" key="2">
    <source>
        <dbReference type="ARBA" id="ARBA00008335"/>
    </source>
</evidence>
<organism evidence="10 11">
    <name type="scientific">Byssochlamys spectabilis</name>
    <name type="common">Paecilomyces variotii</name>
    <dbReference type="NCBI Taxonomy" id="264951"/>
    <lineage>
        <taxon>Eukaryota</taxon>
        <taxon>Fungi</taxon>
        <taxon>Dikarya</taxon>
        <taxon>Ascomycota</taxon>
        <taxon>Pezizomycotina</taxon>
        <taxon>Eurotiomycetes</taxon>
        <taxon>Eurotiomycetidae</taxon>
        <taxon>Eurotiales</taxon>
        <taxon>Thermoascaceae</taxon>
        <taxon>Paecilomyces</taxon>
    </lineage>
</organism>
<dbReference type="SUPFAM" id="SSF103473">
    <property type="entry name" value="MFS general substrate transporter"/>
    <property type="match status" value="1"/>
</dbReference>
<dbReference type="Gene3D" id="1.20.1250.20">
    <property type="entry name" value="MFS general substrate transporter like domains"/>
    <property type="match status" value="2"/>
</dbReference>
<comment type="caution">
    <text evidence="10">The sequence shown here is derived from an EMBL/GenBank/DDBJ whole genome shotgun (WGS) entry which is preliminary data.</text>
</comment>
<dbReference type="AlphaFoldDB" id="A0A443HVY2"/>
<dbReference type="InterPro" id="IPR036259">
    <property type="entry name" value="MFS_trans_sf"/>
</dbReference>
<dbReference type="GO" id="GO:0005886">
    <property type="term" value="C:plasma membrane"/>
    <property type="evidence" value="ECO:0007669"/>
    <property type="project" value="TreeGrafter"/>
</dbReference>
<evidence type="ECO:0000256" key="7">
    <source>
        <dbReference type="SAM" id="MobiDB-lite"/>
    </source>
</evidence>
<feature type="transmembrane region" description="Helical" evidence="8">
    <location>
        <begin position="376"/>
        <end position="401"/>
    </location>
</feature>